<dbReference type="NCBIfam" id="TIGR01267">
    <property type="entry name" value="Phe4hydrox_mono"/>
    <property type="match status" value="1"/>
</dbReference>
<keyword evidence="8 15" id="KW-0560">Oxidoreductase</keyword>
<dbReference type="InterPro" id="IPR036329">
    <property type="entry name" value="Aro-AA_hydroxylase_C_sf"/>
</dbReference>
<dbReference type="PRINTS" id="PR00372">
    <property type="entry name" value="FYWHYDRXLASE"/>
</dbReference>
<name>A0AAX4HVC4_9BACT</name>
<dbReference type="Proteomes" id="UP001324634">
    <property type="component" value="Chromosome"/>
</dbReference>
<dbReference type="Gene3D" id="1.10.800.10">
    <property type="entry name" value="Aromatic amino acid hydroxylase"/>
    <property type="match status" value="1"/>
</dbReference>
<feature type="domain" description="Biopterin-dependent aromatic amino acid hydroxylase family profile" evidence="14">
    <location>
        <begin position="1"/>
        <end position="263"/>
    </location>
</feature>
<dbReference type="InterPro" id="IPR036951">
    <property type="entry name" value="ArAA_hydroxylase_sf"/>
</dbReference>
<gene>
    <name evidence="15" type="primary">phhA</name>
    <name evidence="15" type="ORF">SOO65_09765</name>
</gene>
<feature type="binding site" evidence="13">
    <location>
        <position position="165"/>
    </location>
    <ligand>
        <name>Fe cation</name>
        <dbReference type="ChEBI" id="CHEBI:24875"/>
    </ligand>
</feature>
<keyword evidence="11" id="KW-0585">Phenylalanine catabolism</keyword>
<comment type="pathway">
    <text evidence="3">Amino-acid degradation; L-phenylalanine degradation; acetoacetate and fumarate from L-phenylalanine: step 1/6.</text>
</comment>
<evidence type="ECO:0000313" key="15">
    <source>
        <dbReference type="EMBL" id="WPU67038.1"/>
    </source>
</evidence>
<evidence type="ECO:0000256" key="5">
    <source>
        <dbReference type="ARBA" id="ARBA00011995"/>
    </source>
</evidence>
<dbReference type="KEGG" id="psti:SOO65_09765"/>
<dbReference type="SUPFAM" id="SSF56534">
    <property type="entry name" value="Aromatic aminoacid monoxygenases, catalytic and oligomerization domains"/>
    <property type="match status" value="1"/>
</dbReference>
<evidence type="ECO:0000256" key="7">
    <source>
        <dbReference type="ARBA" id="ARBA00022723"/>
    </source>
</evidence>
<evidence type="ECO:0000256" key="9">
    <source>
        <dbReference type="ARBA" id="ARBA00023004"/>
    </source>
</evidence>
<comment type="catalytic activity">
    <reaction evidence="1">
        <text>(6R)-L-erythro-5,6,7,8-tetrahydrobiopterin + L-phenylalanine + O2 = (4aS,6R)-4a-hydroxy-L-erythro-5,6,7,8-tetrahydrobiopterin + L-tyrosine</text>
        <dbReference type="Rhea" id="RHEA:20273"/>
        <dbReference type="ChEBI" id="CHEBI:15379"/>
        <dbReference type="ChEBI" id="CHEBI:15642"/>
        <dbReference type="ChEBI" id="CHEBI:58095"/>
        <dbReference type="ChEBI" id="CHEBI:58315"/>
        <dbReference type="ChEBI" id="CHEBI:59560"/>
        <dbReference type="EC" id="1.14.16.1"/>
    </reaction>
</comment>
<dbReference type="CDD" id="cd03348">
    <property type="entry name" value="pro_PheOH"/>
    <property type="match status" value="1"/>
</dbReference>
<comment type="similarity">
    <text evidence="4">Belongs to the biopterin-dependent aromatic amino acid hydroxylase family.</text>
</comment>
<evidence type="ECO:0000256" key="1">
    <source>
        <dbReference type="ARBA" id="ARBA00001060"/>
    </source>
</evidence>
<dbReference type="GO" id="GO:0005506">
    <property type="term" value="F:iron ion binding"/>
    <property type="evidence" value="ECO:0007669"/>
    <property type="project" value="InterPro"/>
</dbReference>
<dbReference type="InterPro" id="IPR019774">
    <property type="entry name" value="Aromatic-AA_hydroxylase_C"/>
</dbReference>
<evidence type="ECO:0000256" key="13">
    <source>
        <dbReference type="PIRSR" id="PIRSR601273-2"/>
    </source>
</evidence>
<protein>
    <recommendedName>
        <fullName evidence="6">Phenylalanine-4-hydroxylase</fullName>
        <ecNumber evidence="5">1.14.16.1</ecNumber>
    </recommendedName>
    <alternativeName>
        <fullName evidence="12">Phe-4-monooxygenase</fullName>
    </alternativeName>
</protein>
<accession>A0AAX4HVC4</accession>
<organism evidence="15 16">
    <name type="scientific">Peredibacter starrii</name>
    <dbReference type="NCBI Taxonomy" id="28202"/>
    <lineage>
        <taxon>Bacteria</taxon>
        <taxon>Pseudomonadati</taxon>
        <taxon>Bdellovibrionota</taxon>
        <taxon>Bacteriovoracia</taxon>
        <taxon>Bacteriovoracales</taxon>
        <taxon>Bacteriovoracaceae</taxon>
        <taxon>Peredibacter</taxon>
    </lineage>
</organism>
<keyword evidence="10" id="KW-0503">Monooxygenase</keyword>
<dbReference type="InterPro" id="IPR018301">
    <property type="entry name" value="ArAA_hydroxylase_Fe/CU_BS"/>
</dbReference>
<evidence type="ECO:0000256" key="3">
    <source>
        <dbReference type="ARBA" id="ARBA00005088"/>
    </source>
</evidence>
<evidence type="ECO:0000256" key="10">
    <source>
        <dbReference type="ARBA" id="ARBA00023033"/>
    </source>
</evidence>
<evidence type="ECO:0000256" key="12">
    <source>
        <dbReference type="ARBA" id="ARBA00029922"/>
    </source>
</evidence>
<sequence>MKTTYISKQPNAKGLIDWTAAENNTWRTLITRQAEIVKTRACPEFLEGLNRIGFSVDHVPQHTEINSRLKDFTGWEVEVVPALIPAKEFFTLLANKKFPAASFIRIPEELDYIQEPDIFHEFYGHVPLLTFPDYANFMEEFGKIALSVNGKDRRRLFRLFWFTIEFGLLKTPEGIRAYGGGMLSSIHETVWSVESPVPKREPFDPLTALRTPYRIDIPQPLYYVLDKFTDLYKILDQDLIALLEKSKELGDFEPLFEPAGEEL</sequence>
<dbReference type="NCBIfam" id="NF008877">
    <property type="entry name" value="PRK11913.1-2"/>
    <property type="match status" value="1"/>
</dbReference>
<keyword evidence="16" id="KW-1185">Reference proteome</keyword>
<feature type="binding site" evidence="13">
    <location>
        <position position="120"/>
    </location>
    <ligand>
        <name>Fe cation</name>
        <dbReference type="ChEBI" id="CHEBI:24875"/>
    </ligand>
</feature>
<evidence type="ECO:0000256" key="8">
    <source>
        <dbReference type="ARBA" id="ARBA00023002"/>
    </source>
</evidence>
<dbReference type="PROSITE" id="PS51410">
    <property type="entry name" value="BH4_AAA_HYDROXYL_2"/>
    <property type="match status" value="1"/>
</dbReference>
<dbReference type="InterPro" id="IPR005960">
    <property type="entry name" value="Phe-4-hydroxylase_mono"/>
</dbReference>
<reference evidence="15 16" key="1">
    <citation type="submission" date="2023-11" db="EMBL/GenBank/DDBJ databases">
        <title>Peredibacter starrii A3.12.</title>
        <authorList>
            <person name="Mitchell R.J."/>
        </authorList>
    </citation>
    <scope>NUCLEOTIDE SEQUENCE [LARGE SCALE GENOMIC DNA]</scope>
    <source>
        <strain evidence="15 16">A3.12</strain>
    </source>
</reference>
<dbReference type="PANTHER" id="PTHR11473">
    <property type="entry name" value="AROMATIC AMINO ACID HYDROXYLASE"/>
    <property type="match status" value="1"/>
</dbReference>
<dbReference type="EMBL" id="CP139487">
    <property type="protein sequence ID" value="WPU67038.1"/>
    <property type="molecule type" value="Genomic_DNA"/>
</dbReference>
<evidence type="ECO:0000256" key="6">
    <source>
        <dbReference type="ARBA" id="ARBA00020276"/>
    </source>
</evidence>
<dbReference type="PANTHER" id="PTHR11473:SF24">
    <property type="entry name" value="PHENYLALANINE-4-HYDROXYLASE"/>
    <property type="match status" value="1"/>
</dbReference>
<dbReference type="GO" id="GO:0006559">
    <property type="term" value="P:L-phenylalanine catabolic process"/>
    <property type="evidence" value="ECO:0007669"/>
    <property type="project" value="UniProtKB-KW"/>
</dbReference>
<dbReference type="EC" id="1.14.16.1" evidence="5"/>
<dbReference type="AlphaFoldDB" id="A0AAX4HVC4"/>
<evidence type="ECO:0000256" key="11">
    <source>
        <dbReference type="ARBA" id="ARBA00023232"/>
    </source>
</evidence>
<dbReference type="InterPro" id="IPR001273">
    <property type="entry name" value="ArAA_hydroxylase"/>
</dbReference>
<proteinExistence type="inferred from homology"/>
<comment type="cofactor">
    <cofactor evidence="2 13">
        <name>Fe(2+)</name>
        <dbReference type="ChEBI" id="CHEBI:29033"/>
    </cofactor>
</comment>
<feature type="binding site" evidence="13">
    <location>
        <position position="125"/>
    </location>
    <ligand>
        <name>Fe cation</name>
        <dbReference type="ChEBI" id="CHEBI:24875"/>
    </ligand>
</feature>
<dbReference type="GO" id="GO:0004505">
    <property type="term" value="F:phenylalanine 4-monooxygenase activity"/>
    <property type="evidence" value="ECO:0007669"/>
    <property type="project" value="UniProtKB-EC"/>
</dbReference>
<keyword evidence="9 13" id="KW-0408">Iron</keyword>
<evidence type="ECO:0000259" key="14">
    <source>
        <dbReference type="PROSITE" id="PS51410"/>
    </source>
</evidence>
<evidence type="ECO:0000256" key="4">
    <source>
        <dbReference type="ARBA" id="ARBA00009712"/>
    </source>
</evidence>
<dbReference type="PROSITE" id="PS00367">
    <property type="entry name" value="BH4_AAA_HYDROXYL_1"/>
    <property type="match status" value="1"/>
</dbReference>
<dbReference type="Pfam" id="PF00351">
    <property type="entry name" value="Biopterin_H"/>
    <property type="match status" value="1"/>
</dbReference>
<dbReference type="RefSeq" id="WP_321399836.1">
    <property type="nucleotide sequence ID" value="NZ_CP139487.1"/>
</dbReference>
<keyword evidence="7 13" id="KW-0479">Metal-binding</keyword>
<evidence type="ECO:0000313" key="16">
    <source>
        <dbReference type="Proteomes" id="UP001324634"/>
    </source>
</evidence>
<evidence type="ECO:0000256" key="2">
    <source>
        <dbReference type="ARBA" id="ARBA00001954"/>
    </source>
</evidence>